<gene>
    <name evidence="2" type="ORF">KUTeg_007566</name>
</gene>
<proteinExistence type="predicted"/>
<dbReference type="Proteomes" id="UP001217089">
    <property type="component" value="Unassembled WGS sequence"/>
</dbReference>
<evidence type="ECO:0000256" key="1">
    <source>
        <dbReference type="SAM" id="Phobius"/>
    </source>
</evidence>
<reference evidence="2 3" key="1">
    <citation type="submission" date="2022-12" db="EMBL/GenBank/DDBJ databases">
        <title>Chromosome-level genome of Tegillarca granosa.</title>
        <authorList>
            <person name="Kim J."/>
        </authorList>
    </citation>
    <scope>NUCLEOTIDE SEQUENCE [LARGE SCALE GENOMIC DNA]</scope>
    <source>
        <strain evidence="2">Teg-2019</strain>
        <tissue evidence="2">Adductor muscle</tissue>
    </source>
</reference>
<protein>
    <submittedName>
        <fullName evidence="2">Uncharacterized protein</fullName>
    </submittedName>
</protein>
<evidence type="ECO:0000313" key="2">
    <source>
        <dbReference type="EMBL" id="KAJ8315416.1"/>
    </source>
</evidence>
<comment type="caution">
    <text evidence="2">The sequence shown here is derived from an EMBL/GenBank/DDBJ whole genome shotgun (WGS) entry which is preliminary data.</text>
</comment>
<sequence length="99" mass="12026">MNINFMQDGNRRNADDDICSLHGSSRLIIKTLMNPPYNIFILEVDHWHFNWRRFLNPTFEYNIHNNNNNSQFIYYMYTMLLEIYLLMLNANLFWDADLA</sequence>
<keyword evidence="1" id="KW-1133">Transmembrane helix</keyword>
<keyword evidence="1" id="KW-0812">Transmembrane</keyword>
<organism evidence="2 3">
    <name type="scientific">Tegillarca granosa</name>
    <name type="common">Malaysian cockle</name>
    <name type="synonym">Anadara granosa</name>
    <dbReference type="NCBI Taxonomy" id="220873"/>
    <lineage>
        <taxon>Eukaryota</taxon>
        <taxon>Metazoa</taxon>
        <taxon>Spiralia</taxon>
        <taxon>Lophotrochozoa</taxon>
        <taxon>Mollusca</taxon>
        <taxon>Bivalvia</taxon>
        <taxon>Autobranchia</taxon>
        <taxon>Pteriomorphia</taxon>
        <taxon>Arcoida</taxon>
        <taxon>Arcoidea</taxon>
        <taxon>Arcidae</taxon>
        <taxon>Tegillarca</taxon>
    </lineage>
</organism>
<feature type="transmembrane region" description="Helical" evidence="1">
    <location>
        <begin position="72"/>
        <end position="94"/>
    </location>
</feature>
<dbReference type="EMBL" id="JARBDR010000337">
    <property type="protein sequence ID" value="KAJ8315416.1"/>
    <property type="molecule type" value="Genomic_DNA"/>
</dbReference>
<evidence type="ECO:0000313" key="3">
    <source>
        <dbReference type="Proteomes" id="UP001217089"/>
    </source>
</evidence>
<accession>A0ABQ9FGY7</accession>
<keyword evidence="3" id="KW-1185">Reference proteome</keyword>
<keyword evidence="1" id="KW-0472">Membrane</keyword>
<name>A0ABQ9FGY7_TEGGR</name>